<feature type="transmembrane region" description="Helical" evidence="8">
    <location>
        <begin position="169"/>
        <end position="187"/>
    </location>
</feature>
<keyword evidence="11" id="KW-1185">Reference proteome</keyword>
<dbReference type="SUPFAM" id="SSF103473">
    <property type="entry name" value="MFS general substrate transporter"/>
    <property type="match status" value="1"/>
</dbReference>
<dbReference type="PROSITE" id="PS50850">
    <property type="entry name" value="MFS"/>
    <property type="match status" value="1"/>
</dbReference>
<feature type="domain" description="Major facilitator superfamily (MFS) profile" evidence="9">
    <location>
        <begin position="12"/>
        <end position="406"/>
    </location>
</feature>
<keyword evidence="4 8" id="KW-0812">Transmembrane</keyword>
<dbReference type="Pfam" id="PF07690">
    <property type="entry name" value="MFS_1"/>
    <property type="match status" value="1"/>
</dbReference>
<evidence type="ECO:0000313" key="10">
    <source>
        <dbReference type="EMBL" id="QAB18752.1"/>
    </source>
</evidence>
<evidence type="ECO:0000256" key="2">
    <source>
        <dbReference type="ARBA" id="ARBA00022448"/>
    </source>
</evidence>
<feature type="region of interest" description="Disordered" evidence="7">
    <location>
        <begin position="409"/>
        <end position="434"/>
    </location>
</feature>
<feature type="compositionally biased region" description="Pro residues" evidence="7">
    <location>
        <begin position="424"/>
        <end position="434"/>
    </location>
</feature>
<keyword evidence="6 8" id="KW-0472">Membrane</keyword>
<reference evidence="10 11" key="1">
    <citation type="submission" date="2019-01" db="EMBL/GenBank/DDBJ databases">
        <title>Leucobacter muris sp. nov. isolated from the nose of a laboratory mouse.</title>
        <authorList>
            <person name="Benga L."/>
            <person name="Sproeer C."/>
            <person name="Schumann P."/>
            <person name="Verbarg S."/>
            <person name="Bunk B."/>
            <person name="Engelhardt E."/>
            <person name="Benten P.M."/>
            <person name="Sager M."/>
        </authorList>
    </citation>
    <scope>NUCLEOTIDE SEQUENCE [LARGE SCALE GENOMIC DNA]</scope>
    <source>
        <strain evidence="10 11">DSM 101948</strain>
    </source>
</reference>
<evidence type="ECO:0000256" key="8">
    <source>
        <dbReference type="SAM" id="Phobius"/>
    </source>
</evidence>
<dbReference type="PANTHER" id="PTHR23517">
    <property type="entry name" value="RESISTANCE PROTEIN MDTM, PUTATIVE-RELATED-RELATED"/>
    <property type="match status" value="1"/>
</dbReference>
<dbReference type="Gene3D" id="1.20.1250.20">
    <property type="entry name" value="MFS general substrate transporter like domains"/>
    <property type="match status" value="2"/>
</dbReference>
<accession>A0ABX5QI33</accession>
<sequence length="434" mass="43867">MSNSTRDLLLRLAPSIYGPTILFTLGAYAMLPIVPVIAVSQGAGLGLSGVIASAVVVGRLLGNLPASWLVSRSGERIAMLIASAVAFAGALGVALAPSLAVLGASVFVIGFAEATFGLARHSLMTTRVPVSFRARALSLIGGSHRFGRFAGPFLAAGLLGLTGAQEAPVWAFVVCLALTALLVGFAPDPERLLSDRPPGGPASTGPVPAPGSSGVIGAIRVGREPLLRIGGSAAILSGLRSVKDVLLPLWGVSIGLDATGVALVVGIAGTIDFALFYVSGQVMDRFGRLWAALPATVAMALSFLLLATTHDLPGAVWWLVGCSVVIGIGNGLSSGILLTLGADLAPRGNPAPYLAAWRTLTDFGGAAAPLAVSAIAAVSLPLASTVTGVLAVLGAAGFARWIPRYVPRMRSDPGRGPDPDPDPEPPAPRTPSGA</sequence>
<feature type="compositionally biased region" description="Basic and acidic residues" evidence="7">
    <location>
        <begin position="409"/>
        <end position="418"/>
    </location>
</feature>
<keyword evidence="3" id="KW-1003">Cell membrane</keyword>
<evidence type="ECO:0000256" key="5">
    <source>
        <dbReference type="ARBA" id="ARBA00022989"/>
    </source>
</evidence>
<dbReference type="RefSeq" id="WP_128387499.1">
    <property type="nucleotide sequence ID" value="NZ_CP035037.1"/>
</dbReference>
<keyword evidence="5 8" id="KW-1133">Transmembrane helix</keyword>
<evidence type="ECO:0000256" key="3">
    <source>
        <dbReference type="ARBA" id="ARBA00022475"/>
    </source>
</evidence>
<dbReference type="EMBL" id="CP035037">
    <property type="protein sequence ID" value="QAB18752.1"/>
    <property type="molecule type" value="Genomic_DNA"/>
</dbReference>
<dbReference type="InterPro" id="IPR011701">
    <property type="entry name" value="MFS"/>
</dbReference>
<evidence type="ECO:0000256" key="7">
    <source>
        <dbReference type="SAM" id="MobiDB-lite"/>
    </source>
</evidence>
<feature type="transmembrane region" description="Helical" evidence="8">
    <location>
        <begin position="315"/>
        <end position="342"/>
    </location>
</feature>
<dbReference type="InterPro" id="IPR036259">
    <property type="entry name" value="MFS_trans_sf"/>
</dbReference>
<feature type="transmembrane region" description="Helical" evidence="8">
    <location>
        <begin position="249"/>
        <end position="277"/>
    </location>
</feature>
<feature type="transmembrane region" description="Helical" evidence="8">
    <location>
        <begin position="77"/>
        <end position="95"/>
    </location>
</feature>
<evidence type="ECO:0000256" key="6">
    <source>
        <dbReference type="ARBA" id="ARBA00023136"/>
    </source>
</evidence>
<evidence type="ECO:0000256" key="1">
    <source>
        <dbReference type="ARBA" id="ARBA00004651"/>
    </source>
</evidence>
<gene>
    <name evidence="10" type="ORF">Leucomu_13275</name>
</gene>
<dbReference type="PANTHER" id="PTHR23517:SF3">
    <property type="entry name" value="INTEGRAL MEMBRANE TRANSPORT PROTEIN"/>
    <property type="match status" value="1"/>
</dbReference>
<feature type="transmembrane region" description="Helical" evidence="8">
    <location>
        <begin position="12"/>
        <end position="31"/>
    </location>
</feature>
<evidence type="ECO:0000256" key="4">
    <source>
        <dbReference type="ARBA" id="ARBA00022692"/>
    </source>
</evidence>
<protein>
    <submittedName>
        <fullName evidence="10">MFS transporter</fullName>
    </submittedName>
</protein>
<name>A0ABX5QI33_9MICO</name>
<feature type="transmembrane region" description="Helical" evidence="8">
    <location>
        <begin position="37"/>
        <end position="57"/>
    </location>
</feature>
<evidence type="ECO:0000313" key="11">
    <source>
        <dbReference type="Proteomes" id="UP000285768"/>
    </source>
</evidence>
<keyword evidence="2" id="KW-0813">Transport</keyword>
<proteinExistence type="predicted"/>
<feature type="transmembrane region" description="Helical" evidence="8">
    <location>
        <begin position="289"/>
        <end position="309"/>
    </location>
</feature>
<dbReference type="Proteomes" id="UP000285768">
    <property type="component" value="Chromosome"/>
</dbReference>
<organism evidence="10 11">
    <name type="scientific">Leucobacter muris</name>
    <dbReference type="NCBI Taxonomy" id="1935379"/>
    <lineage>
        <taxon>Bacteria</taxon>
        <taxon>Bacillati</taxon>
        <taxon>Actinomycetota</taxon>
        <taxon>Actinomycetes</taxon>
        <taxon>Micrococcales</taxon>
        <taxon>Microbacteriaceae</taxon>
        <taxon>Leucobacter</taxon>
    </lineage>
</organism>
<feature type="transmembrane region" description="Helical" evidence="8">
    <location>
        <begin position="101"/>
        <end position="119"/>
    </location>
</feature>
<feature type="transmembrane region" description="Helical" evidence="8">
    <location>
        <begin position="382"/>
        <end position="402"/>
    </location>
</feature>
<dbReference type="InterPro" id="IPR020846">
    <property type="entry name" value="MFS_dom"/>
</dbReference>
<comment type="subcellular location">
    <subcellularLocation>
        <location evidence="1">Cell membrane</location>
        <topology evidence="1">Multi-pass membrane protein</topology>
    </subcellularLocation>
</comment>
<evidence type="ECO:0000259" key="9">
    <source>
        <dbReference type="PROSITE" id="PS50850"/>
    </source>
</evidence>
<dbReference type="InterPro" id="IPR050171">
    <property type="entry name" value="MFS_Transporters"/>
</dbReference>